<dbReference type="InterPro" id="IPR023346">
    <property type="entry name" value="Lysozyme-like_dom_sf"/>
</dbReference>
<keyword evidence="7" id="KW-1185">Reference proteome</keyword>
<feature type="chain" id="PRO_5011963880" evidence="3">
    <location>
        <begin position="19"/>
        <end position="631"/>
    </location>
</feature>
<dbReference type="Gene3D" id="1.10.1240.20">
    <property type="entry name" value="Lytic transglycosylase, superhelical linker domain"/>
    <property type="match status" value="1"/>
</dbReference>
<dbReference type="Proteomes" id="UP000192761">
    <property type="component" value="Unassembled WGS sequence"/>
</dbReference>
<dbReference type="Gene3D" id="1.10.530.10">
    <property type="match status" value="1"/>
</dbReference>
<dbReference type="Gene3D" id="1.25.20.10">
    <property type="entry name" value="Bacterial muramidases"/>
    <property type="match status" value="1"/>
</dbReference>
<dbReference type="CDD" id="cd13401">
    <property type="entry name" value="Slt70-like"/>
    <property type="match status" value="1"/>
</dbReference>
<name>A0A1W1XTI9_9NEIS</name>
<dbReference type="InterPro" id="IPR037061">
    <property type="entry name" value="Lytic_TGlycoase_superhlx_L_sf"/>
</dbReference>
<dbReference type="InterPro" id="IPR012289">
    <property type="entry name" value="Lytic_TGlycosylase_superhlx_L"/>
</dbReference>
<protein>
    <submittedName>
        <fullName evidence="6">Soluble lytic murein transglycosylase</fullName>
    </submittedName>
</protein>
<evidence type="ECO:0000313" key="7">
    <source>
        <dbReference type="Proteomes" id="UP000192761"/>
    </source>
</evidence>
<dbReference type="SUPFAM" id="SSF48435">
    <property type="entry name" value="Bacterial muramidases"/>
    <property type="match status" value="1"/>
</dbReference>
<organism evidence="6 7">
    <name type="scientific">Andreprevotia lacus DSM 23236</name>
    <dbReference type="NCBI Taxonomy" id="1121001"/>
    <lineage>
        <taxon>Bacteria</taxon>
        <taxon>Pseudomonadati</taxon>
        <taxon>Pseudomonadota</taxon>
        <taxon>Betaproteobacteria</taxon>
        <taxon>Neisseriales</taxon>
        <taxon>Chitinibacteraceae</taxon>
        <taxon>Andreprevotia</taxon>
    </lineage>
</organism>
<dbReference type="GO" id="GO:0042597">
    <property type="term" value="C:periplasmic space"/>
    <property type="evidence" value="ECO:0007669"/>
    <property type="project" value="InterPro"/>
</dbReference>
<dbReference type="RefSeq" id="WP_176216927.1">
    <property type="nucleotide sequence ID" value="NZ_FWXD01000015.1"/>
</dbReference>
<evidence type="ECO:0000259" key="4">
    <source>
        <dbReference type="Pfam" id="PF01464"/>
    </source>
</evidence>
<reference evidence="6 7" key="1">
    <citation type="submission" date="2017-04" db="EMBL/GenBank/DDBJ databases">
        <authorList>
            <person name="Afonso C.L."/>
            <person name="Miller P.J."/>
            <person name="Scott M.A."/>
            <person name="Spackman E."/>
            <person name="Goraichik I."/>
            <person name="Dimitrov K.M."/>
            <person name="Suarez D.L."/>
            <person name="Swayne D.E."/>
        </authorList>
    </citation>
    <scope>NUCLEOTIDE SEQUENCE [LARGE SCALE GENOMIC DNA]</scope>
    <source>
        <strain evidence="6 7">DSM 23236</strain>
    </source>
</reference>
<dbReference type="SUPFAM" id="SSF53955">
    <property type="entry name" value="Lysozyme-like"/>
    <property type="match status" value="1"/>
</dbReference>
<dbReference type="STRING" id="1121001.SAMN02745857_02609"/>
<dbReference type="InterPro" id="IPR008258">
    <property type="entry name" value="Transglycosylase_SLT_dom_1"/>
</dbReference>
<keyword evidence="2 3" id="KW-0732">Signal</keyword>
<dbReference type="Pfam" id="PF14718">
    <property type="entry name" value="SLT_L"/>
    <property type="match status" value="1"/>
</dbReference>
<dbReference type="Pfam" id="PF01464">
    <property type="entry name" value="SLT"/>
    <property type="match status" value="1"/>
</dbReference>
<feature type="domain" description="Transglycosylase SLT" evidence="4">
    <location>
        <begin position="465"/>
        <end position="574"/>
    </location>
</feature>
<dbReference type="InterPro" id="IPR008939">
    <property type="entry name" value="Lytic_TGlycosylase_superhlx_U"/>
</dbReference>
<comment type="similarity">
    <text evidence="1">Belongs to the transglycosylase Slt family.</text>
</comment>
<proteinExistence type="inferred from homology"/>
<accession>A0A1W1XTI9</accession>
<gene>
    <name evidence="6" type="ORF">SAMN02745857_02609</name>
</gene>
<sequence>MKFLLPSLLLAVAAHASAQIDMLTLREAARSRDLPRINQMLQGARGEVLEVYPQYYWYSLQLAQMNDSDLKPFFDRFEGMPMADRLRSDWLKELGRRQDWLAFDVHYAKADAPSVELQCLAGQSALAKGDLTAAVRLRPLWFSDQSRPESCGPVFDALFDAKQLDNDDVWVRVRMLLAANKPDLARQFASRVGTPAALAVKPIALAANSPDKALPKLTGNDRGTREAALFAIQRLARNDLDKAAGWLEKLGKDWPEADRRYGWQELAQIAARQHAPQASDWFERGGMKDLDEAGRFWAVRAALLAGDQKAILARINAMPADDLKLTVWRYWRAMALRAMDRHDEATPILADLAGGEDYYSLLARDALGSVADAPSPPITASEEIIRTVQQRPGIQRALALYAQDWRVEGQREWAWALRGLTPSEQVGAAIIAERNNLLDRMIYAAERTPGKVDPHLKYPTPHKELVQTESRGNGLDAAWVYGLIRQESRFMVAARSGVGASGLMQLMPATARWVASKLGIKHVTPADLNNIETNVRFGAFYLGYIQERLEGHAVLATAGYNAGPGRARNWQGNQPMDARVYIETIPFDETRDYVKKVMANAQHYGYLLGEPLTISQRLATIPPKGGSIDAP</sequence>
<evidence type="ECO:0000256" key="3">
    <source>
        <dbReference type="SAM" id="SignalP"/>
    </source>
</evidence>
<feature type="signal peptide" evidence="3">
    <location>
        <begin position="1"/>
        <end position="18"/>
    </location>
</feature>
<dbReference type="EMBL" id="FWXD01000015">
    <property type="protein sequence ID" value="SMC26838.1"/>
    <property type="molecule type" value="Genomic_DNA"/>
</dbReference>
<dbReference type="PANTHER" id="PTHR37423">
    <property type="entry name" value="SOLUBLE LYTIC MUREIN TRANSGLYCOSYLASE-RELATED"/>
    <property type="match status" value="1"/>
</dbReference>
<dbReference type="GO" id="GO:0004553">
    <property type="term" value="F:hydrolase activity, hydrolyzing O-glycosyl compounds"/>
    <property type="evidence" value="ECO:0007669"/>
    <property type="project" value="InterPro"/>
</dbReference>
<evidence type="ECO:0000259" key="5">
    <source>
        <dbReference type="Pfam" id="PF14718"/>
    </source>
</evidence>
<feature type="domain" description="Lytic transglycosylase superhelical linker" evidence="5">
    <location>
        <begin position="388"/>
        <end position="442"/>
    </location>
</feature>
<dbReference type="PANTHER" id="PTHR37423:SF5">
    <property type="entry name" value="SOLUBLE LYTIC MUREIN TRANSGLYCOSYLASE"/>
    <property type="match status" value="1"/>
</dbReference>
<evidence type="ECO:0000256" key="1">
    <source>
        <dbReference type="ARBA" id="ARBA00007734"/>
    </source>
</evidence>
<dbReference type="AlphaFoldDB" id="A0A1W1XTI9"/>
<evidence type="ECO:0000313" key="6">
    <source>
        <dbReference type="EMBL" id="SMC26838.1"/>
    </source>
</evidence>
<evidence type="ECO:0000256" key="2">
    <source>
        <dbReference type="ARBA" id="ARBA00022729"/>
    </source>
</evidence>